<dbReference type="AlphaFoldDB" id="A0AAN6DKA4"/>
<protein>
    <recommendedName>
        <fullName evidence="2">Thioredoxin-like fold domain-containing protein</fullName>
    </recommendedName>
</protein>
<dbReference type="GO" id="GO:0005737">
    <property type="term" value="C:cytoplasm"/>
    <property type="evidence" value="ECO:0007669"/>
    <property type="project" value="TreeGrafter"/>
</dbReference>
<comment type="similarity">
    <text evidence="1">Belongs to the FAX family.</text>
</comment>
<dbReference type="PANTHER" id="PTHR12289:SF41">
    <property type="entry name" value="FAILED AXON CONNECTIONS-RELATED"/>
    <property type="match status" value="1"/>
</dbReference>
<dbReference type="InterPro" id="IPR012336">
    <property type="entry name" value="Thioredoxin-like_fold"/>
</dbReference>
<evidence type="ECO:0000256" key="1">
    <source>
        <dbReference type="ARBA" id="ARBA00006475"/>
    </source>
</evidence>
<accession>A0AAN6DKA4</accession>
<dbReference type="SFLD" id="SFLDG01200">
    <property type="entry name" value="SUF1.1"/>
    <property type="match status" value="1"/>
</dbReference>
<evidence type="ECO:0000259" key="2">
    <source>
        <dbReference type="Pfam" id="PF17172"/>
    </source>
</evidence>
<sequence length="261" mass="29879">MTTKPSNLTLFRGWLEKGKYTWSPFVTKVEFRCRQAGLPYTVEGGAPKYGPKGKIPYVDLSPLLADASAGPSLFGDSTFIIQRLRSMGYLPDLNGNLAPEQRLHDLAVRGLLEDKLYFYHTRERWIDNFYVQREMALSSMPYPLRVMVGYIIHRSITQTLHGQGVGRLSDEEIRVLKTEIWQSFDDMLKERFGPMTTEQPVWCLGNAAPTEADATLFGFIVSVLVSESAPDSKKLVKSFPHVIEYADRIHDRYFPDYEKWT</sequence>
<evidence type="ECO:0000313" key="3">
    <source>
        <dbReference type="EMBL" id="KAI1607856.1"/>
    </source>
</evidence>
<feature type="domain" description="Thioredoxin-like fold" evidence="2">
    <location>
        <begin position="24"/>
        <end position="127"/>
    </location>
</feature>
<dbReference type="InterPro" id="IPR050931">
    <property type="entry name" value="Mito_Protein_Transport_Metaxin"/>
</dbReference>
<dbReference type="Pfam" id="PF17172">
    <property type="entry name" value="GST_N_4"/>
    <property type="match status" value="1"/>
</dbReference>
<proteinExistence type="inferred from homology"/>
<keyword evidence="4" id="KW-1185">Reference proteome</keyword>
<dbReference type="SFLD" id="SFLDG01180">
    <property type="entry name" value="SUF1"/>
    <property type="match status" value="1"/>
</dbReference>
<dbReference type="Proteomes" id="UP001203852">
    <property type="component" value="Unassembled WGS sequence"/>
</dbReference>
<dbReference type="PANTHER" id="PTHR12289">
    <property type="entry name" value="METAXIN RELATED"/>
    <property type="match status" value="1"/>
</dbReference>
<name>A0AAN6DKA4_9EURO</name>
<dbReference type="EMBL" id="MU404365">
    <property type="protein sequence ID" value="KAI1607856.1"/>
    <property type="molecule type" value="Genomic_DNA"/>
</dbReference>
<comment type="caution">
    <text evidence="3">The sequence shown here is derived from an EMBL/GenBank/DDBJ whole genome shotgun (WGS) entry which is preliminary data.</text>
</comment>
<dbReference type="InterPro" id="IPR026928">
    <property type="entry name" value="FAX/IsoI-like"/>
</dbReference>
<dbReference type="InterPro" id="IPR040079">
    <property type="entry name" value="Glutathione_S-Trfase"/>
</dbReference>
<organism evidence="3 4">
    <name type="scientific">Exophiala viscosa</name>
    <dbReference type="NCBI Taxonomy" id="2486360"/>
    <lineage>
        <taxon>Eukaryota</taxon>
        <taxon>Fungi</taxon>
        <taxon>Dikarya</taxon>
        <taxon>Ascomycota</taxon>
        <taxon>Pezizomycotina</taxon>
        <taxon>Eurotiomycetes</taxon>
        <taxon>Chaetothyriomycetidae</taxon>
        <taxon>Chaetothyriales</taxon>
        <taxon>Herpotrichiellaceae</taxon>
        <taxon>Exophiala</taxon>
    </lineage>
</organism>
<evidence type="ECO:0000313" key="4">
    <source>
        <dbReference type="Proteomes" id="UP001203852"/>
    </source>
</evidence>
<gene>
    <name evidence="3" type="ORF">EDD36DRAFT_110094</name>
</gene>
<reference evidence="3" key="1">
    <citation type="journal article" date="2022" name="bioRxiv">
        <title>Deciphering the potential niche of two novel black yeast fungi from a biological soil crust based on their genomes, phenotypes, and melanin regulation.</title>
        <authorList>
            <consortium name="DOE Joint Genome Institute"/>
            <person name="Carr E.C."/>
            <person name="Barton Q."/>
            <person name="Grambo S."/>
            <person name="Sullivan M."/>
            <person name="Renfro C.M."/>
            <person name="Kuo A."/>
            <person name="Pangilinan J."/>
            <person name="Lipzen A."/>
            <person name="Keymanesh K."/>
            <person name="Savage E."/>
            <person name="Barry K."/>
            <person name="Grigoriev I.V."/>
            <person name="Riekhof W.R."/>
            <person name="Harris S.S."/>
        </authorList>
    </citation>
    <scope>NUCLEOTIDE SEQUENCE</scope>
    <source>
        <strain evidence="3">JF 03-4F</strain>
    </source>
</reference>
<dbReference type="SFLD" id="SFLDS00019">
    <property type="entry name" value="Glutathione_Transferase_(cytos"/>
    <property type="match status" value="1"/>
</dbReference>